<dbReference type="EMBL" id="CAUYUJ010018349">
    <property type="protein sequence ID" value="CAK0882880.1"/>
    <property type="molecule type" value="Genomic_DNA"/>
</dbReference>
<organism evidence="1 2">
    <name type="scientific">Prorocentrum cordatum</name>
    <dbReference type="NCBI Taxonomy" id="2364126"/>
    <lineage>
        <taxon>Eukaryota</taxon>
        <taxon>Sar</taxon>
        <taxon>Alveolata</taxon>
        <taxon>Dinophyceae</taxon>
        <taxon>Prorocentrales</taxon>
        <taxon>Prorocentraceae</taxon>
        <taxon>Prorocentrum</taxon>
    </lineage>
</organism>
<protein>
    <submittedName>
        <fullName evidence="1">Uncharacterized protein</fullName>
    </submittedName>
</protein>
<proteinExistence type="predicted"/>
<gene>
    <name evidence="1" type="ORF">PCOR1329_LOCUS65266</name>
</gene>
<accession>A0ABN9W9H3</accession>
<name>A0ABN9W9H3_9DINO</name>
<sequence length="137" mass="14514">MQRVVEVSASAVSQTRCFIDYECQLPHILEARASSGVSQFFGQSGLEAGPDSRLYVRGAAVIEDEDVPPISSQPVAHVLTGDGVLLPDTDMEEIVQFAGASQRVHIAVDCSSTMPTLCFPAGSVQCGPLLAFASQNM</sequence>
<keyword evidence="2" id="KW-1185">Reference proteome</keyword>
<reference evidence="1" key="1">
    <citation type="submission" date="2023-10" db="EMBL/GenBank/DDBJ databases">
        <authorList>
            <person name="Chen Y."/>
            <person name="Shah S."/>
            <person name="Dougan E. K."/>
            <person name="Thang M."/>
            <person name="Chan C."/>
        </authorList>
    </citation>
    <scope>NUCLEOTIDE SEQUENCE [LARGE SCALE GENOMIC DNA]</scope>
</reference>
<evidence type="ECO:0000313" key="1">
    <source>
        <dbReference type="EMBL" id="CAK0882880.1"/>
    </source>
</evidence>
<dbReference type="Proteomes" id="UP001189429">
    <property type="component" value="Unassembled WGS sequence"/>
</dbReference>
<evidence type="ECO:0000313" key="2">
    <source>
        <dbReference type="Proteomes" id="UP001189429"/>
    </source>
</evidence>
<comment type="caution">
    <text evidence="1">The sequence shown here is derived from an EMBL/GenBank/DDBJ whole genome shotgun (WGS) entry which is preliminary data.</text>
</comment>